<organism evidence="7 8">
    <name type="scientific">Mesorhabditis belari</name>
    <dbReference type="NCBI Taxonomy" id="2138241"/>
    <lineage>
        <taxon>Eukaryota</taxon>
        <taxon>Metazoa</taxon>
        <taxon>Ecdysozoa</taxon>
        <taxon>Nematoda</taxon>
        <taxon>Chromadorea</taxon>
        <taxon>Rhabditida</taxon>
        <taxon>Rhabditina</taxon>
        <taxon>Rhabditomorpha</taxon>
        <taxon>Rhabditoidea</taxon>
        <taxon>Rhabditidae</taxon>
        <taxon>Mesorhabditinae</taxon>
        <taxon>Mesorhabditis</taxon>
    </lineage>
</organism>
<dbReference type="Pfam" id="PF00106">
    <property type="entry name" value="adh_short"/>
    <property type="match status" value="1"/>
</dbReference>
<dbReference type="InterPro" id="IPR057326">
    <property type="entry name" value="KR_dom"/>
</dbReference>
<keyword evidence="5" id="KW-0812">Transmembrane</keyword>
<keyword evidence="2" id="KW-0560">Oxidoreductase</keyword>
<dbReference type="WBParaSite" id="MBELARI_LOCUS7266">
    <property type="protein sequence ID" value="MBELARI_LOCUS7266"/>
    <property type="gene ID" value="MBELARI_LOCUS7266"/>
</dbReference>
<dbReference type="GO" id="GO:0016491">
    <property type="term" value="F:oxidoreductase activity"/>
    <property type="evidence" value="ECO:0007669"/>
    <property type="project" value="UniProtKB-KW"/>
</dbReference>
<protein>
    <recommendedName>
        <fullName evidence="6">Ketoreductase domain-containing protein</fullName>
    </recommendedName>
</protein>
<dbReference type="PRINTS" id="PR00081">
    <property type="entry name" value="GDHRDH"/>
</dbReference>
<evidence type="ECO:0000256" key="4">
    <source>
        <dbReference type="RuleBase" id="RU000363"/>
    </source>
</evidence>
<dbReference type="SMART" id="SM00822">
    <property type="entry name" value="PKS_KR"/>
    <property type="match status" value="1"/>
</dbReference>
<evidence type="ECO:0000256" key="2">
    <source>
        <dbReference type="ARBA" id="ARBA00023002"/>
    </source>
</evidence>
<evidence type="ECO:0000256" key="1">
    <source>
        <dbReference type="ARBA" id="ARBA00006484"/>
    </source>
</evidence>
<feature type="domain" description="Ketoreductase" evidence="6">
    <location>
        <begin position="51"/>
        <end position="232"/>
    </location>
</feature>
<keyword evidence="5" id="KW-1133">Transmembrane helix</keyword>
<dbReference type="GO" id="GO:0016020">
    <property type="term" value="C:membrane"/>
    <property type="evidence" value="ECO:0007669"/>
    <property type="project" value="TreeGrafter"/>
</dbReference>
<evidence type="ECO:0000313" key="8">
    <source>
        <dbReference type="WBParaSite" id="MBELARI_LOCUS7266"/>
    </source>
</evidence>
<dbReference type="Gene3D" id="3.40.50.720">
    <property type="entry name" value="NAD(P)-binding Rossmann-like Domain"/>
    <property type="match status" value="1"/>
</dbReference>
<comment type="similarity">
    <text evidence="1 4">Belongs to the short-chain dehydrogenases/reductases (SDR) family.</text>
</comment>
<dbReference type="PRINTS" id="PR00080">
    <property type="entry name" value="SDRFAMILY"/>
</dbReference>
<reference evidence="8" key="1">
    <citation type="submission" date="2024-02" db="UniProtKB">
        <authorList>
            <consortium name="WormBaseParasite"/>
        </authorList>
    </citation>
    <scope>IDENTIFICATION</scope>
</reference>
<comment type="function">
    <text evidence="3">Putative oxidoreductase.</text>
</comment>
<evidence type="ECO:0000256" key="3">
    <source>
        <dbReference type="ARBA" id="ARBA00037096"/>
    </source>
</evidence>
<dbReference type="GO" id="GO:0006629">
    <property type="term" value="P:lipid metabolic process"/>
    <property type="evidence" value="ECO:0007669"/>
    <property type="project" value="UniProtKB-ARBA"/>
</dbReference>
<dbReference type="PANTHER" id="PTHR44196:SF1">
    <property type="entry name" value="DEHYDROGENASE_REDUCTASE SDR FAMILY MEMBER 7B"/>
    <property type="match status" value="1"/>
</dbReference>
<dbReference type="AlphaFoldDB" id="A0AAF3FJH8"/>
<dbReference type="PROSITE" id="PS00061">
    <property type="entry name" value="ADH_SHORT"/>
    <property type="match status" value="1"/>
</dbReference>
<proteinExistence type="inferred from homology"/>
<accession>A0AAF3FJH8</accession>
<evidence type="ECO:0000313" key="7">
    <source>
        <dbReference type="Proteomes" id="UP000887575"/>
    </source>
</evidence>
<dbReference type="InterPro" id="IPR020904">
    <property type="entry name" value="Sc_DH/Rdtase_CS"/>
</dbReference>
<evidence type="ECO:0000259" key="6">
    <source>
        <dbReference type="SMART" id="SM00822"/>
    </source>
</evidence>
<sequence>MPDFSSEMVIENVKRFWPWVLIPAGLYVIPNLLSALVPGPHRKPKLNFKDKTVLITGASTGLGRALAFELYARGAKLILTARSIDKLKELCEELKGSKIKNRHEPVYRYLDICEPSDLEKLVDLSLDGKTIDVLVNNAGLSNRGPVSETPMSVHRQVMEVNYFGHIEVTRALLPYIPDTGCIIVTSSVQGRIAVPYRSAYSASKHAIQGFFDALRCEERHDLQILMVSAGYMNTGFGSKALDTSGKPVQKEDADQAKGYTAEYSAQRVVDAAENREIELILAPFSNRIGIFLRWLWPSLFYFFMYKRGLKDEYGKKK</sequence>
<feature type="transmembrane region" description="Helical" evidence="5">
    <location>
        <begin position="16"/>
        <end position="37"/>
    </location>
</feature>
<dbReference type="SUPFAM" id="SSF51735">
    <property type="entry name" value="NAD(P)-binding Rossmann-fold domains"/>
    <property type="match status" value="1"/>
</dbReference>
<evidence type="ECO:0000256" key="5">
    <source>
        <dbReference type="SAM" id="Phobius"/>
    </source>
</evidence>
<dbReference type="PANTHER" id="PTHR44196">
    <property type="entry name" value="DEHYDROGENASE/REDUCTASE SDR FAMILY MEMBER 7B"/>
    <property type="match status" value="1"/>
</dbReference>
<keyword evidence="5" id="KW-0472">Membrane</keyword>
<name>A0AAF3FJH8_9BILA</name>
<dbReference type="Proteomes" id="UP000887575">
    <property type="component" value="Unassembled WGS sequence"/>
</dbReference>
<dbReference type="InterPro" id="IPR002347">
    <property type="entry name" value="SDR_fam"/>
</dbReference>
<dbReference type="InterPro" id="IPR036291">
    <property type="entry name" value="NAD(P)-bd_dom_sf"/>
</dbReference>
<keyword evidence="7" id="KW-1185">Reference proteome</keyword>